<dbReference type="Pfam" id="PF05721">
    <property type="entry name" value="PhyH"/>
    <property type="match status" value="1"/>
</dbReference>
<evidence type="ECO:0000313" key="1">
    <source>
        <dbReference type="EMBL" id="NJC70583.1"/>
    </source>
</evidence>
<keyword evidence="1" id="KW-0560">Oxidoreductase</keyword>
<name>A0ABX0XZG2_9ACTN</name>
<dbReference type="Proteomes" id="UP000722989">
    <property type="component" value="Unassembled WGS sequence"/>
</dbReference>
<gene>
    <name evidence="1" type="ORF">HC031_12785</name>
</gene>
<proteinExistence type="predicted"/>
<dbReference type="PANTHER" id="PTHR21308:SF8">
    <property type="entry name" value="PHYTANOYL-COA DIOXYGENASE FAMILY PROTEIN (AFU_ORTHOLOGUE AFUA_2G09620)"/>
    <property type="match status" value="1"/>
</dbReference>
<dbReference type="SUPFAM" id="SSF51197">
    <property type="entry name" value="Clavaminate synthase-like"/>
    <property type="match status" value="1"/>
</dbReference>
<dbReference type="RefSeq" id="WP_167925489.1">
    <property type="nucleotide sequence ID" value="NZ_JAATVY010000007.1"/>
</dbReference>
<comment type="caution">
    <text evidence="1">The sequence shown here is derived from an EMBL/GenBank/DDBJ whole genome shotgun (WGS) entry which is preliminary data.</text>
</comment>
<dbReference type="Gene3D" id="2.60.120.620">
    <property type="entry name" value="q2cbj1_9rhob like domain"/>
    <property type="match status" value="1"/>
</dbReference>
<sequence length="391" mass="42470">MTATAAARVWLRAADAHVEELREVLQTRTDRADHPHADRVEQQVVVYDAAALTAAGTDPDERREVQAEIAYALSDGPGIVVVEGAFAPAVVDRVTAAFNRMISDQRAAGMAVGDHFAKPGANDRVWNALEKLAVIDPEAFVDYYANDVVALVSTAWLGPGYQVTSQVNVVNPGGEGQTVHRDYHLGFQSPQASARYPAHVHRLSAFLTLQGAVAHCDMPVESGPTLYLPHSQKYELGYLAYWHTEFQDYFVDHHIQLPLRKGDAVFFNPALFHAAGSNRSTDIKRMANLLQISSAFGRAMETVDRERTVRAIYPALLARKAAGWDEHALANVVAASAEGYSFPTNLDRDQPIGGMAPPTQAALVTQALAEGASPEQLAERLAAQSATKRSH</sequence>
<dbReference type="GO" id="GO:0051213">
    <property type="term" value="F:dioxygenase activity"/>
    <property type="evidence" value="ECO:0007669"/>
    <property type="project" value="UniProtKB-KW"/>
</dbReference>
<accession>A0ABX0XZG2</accession>
<reference evidence="1 2" key="1">
    <citation type="submission" date="2020-03" db="EMBL/GenBank/DDBJ databases">
        <title>WGS of the type strain of Planosporangium spp.</title>
        <authorList>
            <person name="Thawai C."/>
        </authorList>
    </citation>
    <scope>NUCLEOTIDE SEQUENCE [LARGE SCALE GENOMIC DNA]</scope>
    <source>
        <strain evidence="1 2">TBRC 5610</strain>
    </source>
</reference>
<dbReference type="InterPro" id="IPR047128">
    <property type="entry name" value="PhyH"/>
</dbReference>
<dbReference type="PANTHER" id="PTHR21308">
    <property type="entry name" value="PHYTANOYL-COA ALPHA-HYDROXYLASE"/>
    <property type="match status" value="1"/>
</dbReference>
<keyword evidence="2" id="KW-1185">Reference proteome</keyword>
<keyword evidence="1" id="KW-0223">Dioxygenase</keyword>
<dbReference type="EMBL" id="JAATVY010000007">
    <property type="protein sequence ID" value="NJC70583.1"/>
    <property type="molecule type" value="Genomic_DNA"/>
</dbReference>
<organism evidence="1 2">
    <name type="scientific">Planosporangium thailandense</name>
    <dbReference type="NCBI Taxonomy" id="765197"/>
    <lineage>
        <taxon>Bacteria</taxon>
        <taxon>Bacillati</taxon>
        <taxon>Actinomycetota</taxon>
        <taxon>Actinomycetes</taxon>
        <taxon>Micromonosporales</taxon>
        <taxon>Micromonosporaceae</taxon>
        <taxon>Planosporangium</taxon>
    </lineage>
</organism>
<dbReference type="InterPro" id="IPR008775">
    <property type="entry name" value="Phytyl_CoA_dOase-like"/>
</dbReference>
<evidence type="ECO:0000313" key="2">
    <source>
        <dbReference type="Proteomes" id="UP000722989"/>
    </source>
</evidence>
<protein>
    <submittedName>
        <fullName evidence="1">Phytanoyl-CoA dioxygenase</fullName>
    </submittedName>
</protein>